<dbReference type="InterPro" id="IPR032274">
    <property type="entry name" value="DUF4835"/>
</dbReference>
<comment type="caution">
    <text evidence="3">The sequence shown here is derived from an EMBL/GenBank/DDBJ whole genome shotgun (WGS) entry which is preliminary data.</text>
</comment>
<protein>
    <recommendedName>
        <fullName evidence="5">DUF4468 domain-containing protein</fullName>
    </recommendedName>
</protein>
<feature type="signal peptide" evidence="2">
    <location>
        <begin position="1"/>
        <end position="21"/>
    </location>
</feature>
<evidence type="ECO:0000313" key="4">
    <source>
        <dbReference type="Proteomes" id="UP000011910"/>
    </source>
</evidence>
<dbReference type="eggNOG" id="ENOG502Z7MQ">
    <property type="taxonomic scope" value="Bacteria"/>
</dbReference>
<sequence length="202" mass="22627">MQARTLVFSLLLLLALLPLQAQELNVTVQVNDAQIDVADKRVFREMERTFTNFLNNTKWTEHTYDFNEKIRASLQLTINTMPSVGVYTGTLVVRAVRPVFNTSYTTSTFTFVDRDFNFNYVESQPLDFNINSFNNNITSMLAFYAYVIIGMDSDTFERMGGTFYFEQARTIAQIAQQQGGIAAGTPRRGGVPPAAGAPSSTT</sequence>
<dbReference type="AlphaFoldDB" id="M7N7L8"/>
<reference evidence="3 4" key="1">
    <citation type="journal article" date="2013" name="Genome Announc.">
        <title>Draft Genome Sequence of Cesiribacter andamanensis Strain AMV16T, Isolated from a Soil Sample from a Mud Volcano in the Andaman Islands, India.</title>
        <authorList>
            <person name="Shivaji S."/>
            <person name="Ara S."/>
            <person name="Begum Z."/>
            <person name="Srinivas T.N."/>
            <person name="Singh A."/>
            <person name="Kumar Pinnaka A."/>
        </authorList>
    </citation>
    <scope>NUCLEOTIDE SEQUENCE [LARGE SCALE GENOMIC DNA]</scope>
    <source>
        <strain evidence="3 4">AMV16</strain>
    </source>
</reference>
<dbReference type="OrthoDB" id="9773381at2"/>
<dbReference type="STRING" id="1279009.ADICEAN_01635"/>
<feature type="chain" id="PRO_5004081738" description="DUF4468 domain-containing protein" evidence="2">
    <location>
        <begin position="22"/>
        <end position="202"/>
    </location>
</feature>
<proteinExistence type="predicted"/>
<dbReference type="Proteomes" id="UP000011910">
    <property type="component" value="Unassembled WGS sequence"/>
</dbReference>
<gene>
    <name evidence="3" type="ORF">ADICEAN_01635</name>
</gene>
<accession>M7N7L8</accession>
<dbReference type="Pfam" id="PF16119">
    <property type="entry name" value="DUF4835"/>
    <property type="match status" value="1"/>
</dbReference>
<dbReference type="RefSeq" id="WP_009195032.1">
    <property type="nucleotide sequence ID" value="NZ_AODQ01000031.1"/>
</dbReference>
<keyword evidence="2" id="KW-0732">Signal</keyword>
<evidence type="ECO:0000256" key="1">
    <source>
        <dbReference type="SAM" id="MobiDB-lite"/>
    </source>
</evidence>
<organism evidence="3 4">
    <name type="scientific">Cesiribacter andamanensis AMV16</name>
    <dbReference type="NCBI Taxonomy" id="1279009"/>
    <lineage>
        <taxon>Bacteria</taxon>
        <taxon>Pseudomonadati</taxon>
        <taxon>Bacteroidota</taxon>
        <taxon>Cytophagia</taxon>
        <taxon>Cytophagales</taxon>
        <taxon>Cesiribacteraceae</taxon>
        <taxon>Cesiribacter</taxon>
    </lineage>
</organism>
<feature type="region of interest" description="Disordered" evidence="1">
    <location>
        <begin position="182"/>
        <end position="202"/>
    </location>
</feature>
<evidence type="ECO:0008006" key="5">
    <source>
        <dbReference type="Google" id="ProtNLM"/>
    </source>
</evidence>
<evidence type="ECO:0000313" key="3">
    <source>
        <dbReference type="EMBL" id="EMR03242.1"/>
    </source>
</evidence>
<keyword evidence="4" id="KW-1185">Reference proteome</keyword>
<name>M7N7L8_9BACT</name>
<evidence type="ECO:0000256" key="2">
    <source>
        <dbReference type="SAM" id="SignalP"/>
    </source>
</evidence>
<dbReference type="EMBL" id="AODQ01000031">
    <property type="protein sequence ID" value="EMR03242.1"/>
    <property type="molecule type" value="Genomic_DNA"/>
</dbReference>